<dbReference type="InterPro" id="IPR039919">
    <property type="entry name" value="ARHGEF10/ARHGEF17"/>
</dbReference>
<dbReference type="STRING" id="6205.A0A0R3X4Z2"/>
<dbReference type="InterPro" id="IPR036322">
    <property type="entry name" value="WD40_repeat_dom_sf"/>
</dbReference>
<dbReference type="Pfam" id="PF19056">
    <property type="entry name" value="WD40_2"/>
    <property type="match status" value="1"/>
</dbReference>
<proteinExistence type="predicted"/>
<dbReference type="OrthoDB" id="44736at2759"/>
<reference evidence="5" key="1">
    <citation type="submission" date="2017-02" db="UniProtKB">
        <authorList>
            <consortium name="WormBaseParasite"/>
        </authorList>
    </citation>
    <scope>IDENTIFICATION</scope>
</reference>
<evidence type="ECO:0000313" key="5">
    <source>
        <dbReference type="WBParaSite" id="TTAC_0000850901-mRNA-1"/>
    </source>
</evidence>
<gene>
    <name evidence="3" type="ORF">TTAC_LOCUS8494</name>
</gene>
<reference evidence="3 4" key="2">
    <citation type="submission" date="2018-11" db="EMBL/GenBank/DDBJ databases">
        <authorList>
            <consortium name="Pathogen Informatics"/>
        </authorList>
    </citation>
    <scope>NUCLEOTIDE SEQUENCE [LARGE SCALE GENOMIC DNA]</scope>
</reference>
<evidence type="ECO:0000313" key="3">
    <source>
        <dbReference type="EMBL" id="VDM33054.1"/>
    </source>
</evidence>
<keyword evidence="4" id="KW-1185">Reference proteome</keyword>
<keyword evidence="2" id="KW-0344">Guanine-nucleotide releasing factor</keyword>
<evidence type="ECO:0000256" key="1">
    <source>
        <dbReference type="ARBA" id="ARBA00022553"/>
    </source>
</evidence>
<accession>A0A0R3X4Z2</accession>
<organism evidence="5">
    <name type="scientific">Hydatigena taeniaeformis</name>
    <name type="common">Feline tapeworm</name>
    <name type="synonym">Taenia taeniaeformis</name>
    <dbReference type="NCBI Taxonomy" id="6205"/>
    <lineage>
        <taxon>Eukaryota</taxon>
        <taxon>Metazoa</taxon>
        <taxon>Spiralia</taxon>
        <taxon>Lophotrochozoa</taxon>
        <taxon>Platyhelminthes</taxon>
        <taxon>Cestoda</taxon>
        <taxon>Eucestoda</taxon>
        <taxon>Cyclophyllidea</taxon>
        <taxon>Taeniidae</taxon>
        <taxon>Hydatigera</taxon>
    </lineage>
</organism>
<protein>
    <submittedName>
        <fullName evidence="5">WD_REPEATS_REGION domain-containing protein</fullName>
    </submittedName>
</protein>
<dbReference type="GO" id="GO:0030036">
    <property type="term" value="P:actin cytoskeleton organization"/>
    <property type="evidence" value="ECO:0007669"/>
    <property type="project" value="TreeGrafter"/>
</dbReference>
<evidence type="ECO:0000256" key="2">
    <source>
        <dbReference type="ARBA" id="ARBA00022658"/>
    </source>
</evidence>
<name>A0A0R3X4Z2_HYDTA</name>
<keyword evidence="1" id="KW-0597">Phosphoprotein</keyword>
<dbReference type="SUPFAM" id="SSF50978">
    <property type="entry name" value="WD40 repeat-like"/>
    <property type="match status" value="1"/>
</dbReference>
<dbReference type="PANTHER" id="PTHR12877">
    <property type="entry name" value="RHO GUANINE NUCLEOTIDE EXCHANGE FACTOR"/>
    <property type="match status" value="1"/>
</dbReference>
<dbReference type="AlphaFoldDB" id="A0A0R3X4Z2"/>
<dbReference type="WBParaSite" id="TTAC_0000850901-mRNA-1">
    <property type="protein sequence ID" value="TTAC_0000850901-mRNA-1"/>
    <property type="gene ID" value="TTAC_0000850901"/>
</dbReference>
<dbReference type="Proteomes" id="UP000274429">
    <property type="component" value="Unassembled WGS sequence"/>
</dbReference>
<dbReference type="GO" id="GO:0005085">
    <property type="term" value="F:guanyl-nucleotide exchange factor activity"/>
    <property type="evidence" value="ECO:0007669"/>
    <property type="project" value="UniProtKB-KW"/>
</dbReference>
<evidence type="ECO:0000313" key="4">
    <source>
        <dbReference type="Proteomes" id="UP000274429"/>
    </source>
</evidence>
<dbReference type="PANTHER" id="PTHR12877:SF15">
    <property type="entry name" value="RHO GUANINE NUCLEOTIDE EXCHANGE FACTOR 17"/>
    <property type="match status" value="1"/>
</dbReference>
<dbReference type="EMBL" id="UYWX01020516">
    <property type="protein sequence ID" value="VDM33054.1"/>
    <property type="molecule type" value="Genomic_DNA"/>
</dbReference>
<sequence>MSCSENGSYVLKLGNTDEDVYYGIEGQLCACVCMPYRQKTWELKMAGGITAIAIGNQANGTKHAFVGTSNGMLILIVNLTGEEAPRDQYSQILGFIAISSISIIGTQVWCACGCVLEIFDVTTFDHLRKITISENPLDSICCLAACPNGVWTSLVGKTSLKLWSTSTFEPTWYCDISRDLTSTSPDIEGESENPDRVTAILATSSYLFVGTASGIVCIYKTLKWKNPSRPQSKLCFERRLCKNRYSVSVADIFHNQKSQQWGLRSSINKGHLDSDVDEVPCTTIPQAESVRSALQEDLKFSPSINPAGEANQKPNLLRNVLQKTRSPSVNTPNINFEKDVKITRSPIRAFLQVTNRQGVCVVSFSQRCSEAEAVVKWAPQSKDVSCLMLSSGKCVIATPLQATPCR</sequence>